<accession>A0AAN7TEZ1</accession>
<organism evidence="2 3">
    <name type="scientific">Lithohypha guttulata</name>
    <dbReference type="NCBI Taxonomy" id="1690604"/>
    <lineage>
        <taxon>Eukaryota</taxon>
        <taxon>Fungi</taxon>
        <taxon>Dikarya</taxon>
        <taxon>Ascomycota</taxon>
        <taxon>Pezizomycotina</taxon>
        <taxon>Eurotiomycetes</taxon>
        <taxon>Chaetothyriomycetidae</taxon>
        <taxon>Chaetothyriales</taxon>
        <taxon>Trichomeriaceae</taxon>
        <taxon>Lithohypha</taxon>
    </lineage>
</organism>
<keyword evidence="1" id="KW-1133">Transmembrane helix</keyword>
<comment type="caution">
    <text evidence="2">The sequence shown here is derived from an EMBL/GenBank/DDBJ whole genome shotgun (WGS) entry which is preliminary data.</text>
</comment>
<feature type="transmembrane region" description="Helical" evidence="1">
    <location>
        <begin position="80"/>
        <end position="100"/>
    </location>
</feature>
<feature type="transmembrane region" description="Helical" evidence="1">
    <location>
        <begin position="212"/>
        <end position="231"/>
    </location>
</feature>
<feature type="transmembrane region" description="Helical" evidence="1">
    <location>
        <begin position="53"/>
        <end position="73"/>
    </location>
</feature>
<feature type="transmembrane region" description="Helical" evidence="1">
    <location>
        <begin position="175"/>
        <end position="200"/>
    </location>
</feature>
<feature type="transmembrane region" description="Helical" evidence="1">
    <location>
        <begin position="9"/>
        <end position="33"/>
    </location>
</feature>
<dbReference type="Proteomes" id="UP001309876">
    <property type="component" value="Unassembled WGS sequence"/>
</dbReference>
<keyword evidence="3" id="KW-1185">Reference proteome</keyword>
<feature type="transmembrane region" description="Helical" evidence="1">
    <location>
        <begin position="238"/>
        <end position="259"/>
    </location>
</feature>
<evidence type="ECO:0000313" key="2">
    <source>
        <dbReference type="EMBL" id="KAK5091619.1"/>
    </source>
</evidence>
<evidence type="ECO:0000313" key="3">
    <source>
        <dbReference type="Proteomes" id="UP001309876"/>
    </source>
</evidence>
<reference evidence="2 3" key="1">
    <citation type="submission" date="2023-08" db="EMBL/GenBank/DDBJ databases">
        <title>Black Yeasts Isolated from many extreme environments.</title>
        <authorList>
            <person name="Coleine C."/>
            <person name="Stajich J.E."/>
            <person name="Selbmann L."/>
        </authorList>
    </citation>
    <scope>NUCLEOTIDE SEQUENCE [LARGE SCALE GENOMIC DNA]</scope>
    <source>
        <strain evidence="2 3">CCFEE 5910</strain>
    </source>
</reference>
<dbReference type="PANTHER" id="PTHR34391">
    <property type="entry name" value="UPF0658 GOLGI APPARATUS MEMBRANE PROTEIN C1952.10C-RELATED"/>
    <property type="match status" value="1"/>
</dbReference>
<evidence type="ECO:0000256" key="1">
    <source>
        <dbReference type="SAM" id="Phobius"/>
    </source>
</evidence>
<dbReference type="PANTHER" id="PTHR34391:SF1">
    <property type="entry name" value="UPF0658 GOLGI APPARATUS MEMBRANE PROTEIN C1952.10C-RELATED"/>
    <property type="match status" value="1"/>
</dbReference>
<dbReference type="InterPro" id="IPR040410">
    <property type="entry name" value="UPF0658_Golgi"/>
</dbReference>
<dbReference type="GO" id="GO:0005794">
    <property type="term" value="C:Golgi apparatus"/>
    <property type="evidence" value="ECO:0007669"/>
    <property type="project" value="TreeGrafter"/>
</dbReference>
<sequence length="362" mass="41259">MGSLRTSKWVWAFVLTSLTQAAVVLALEVYVFIRFQLDVDAKDDDDSSDPSTTIPTFLALYIFAFFYQLLLVWDALRMKNTIQIIGLVGLNVGLLIYGAVQVDQLHDAVDILEREKELVQGSSTWTISKPMVIAIPAILAAFTFVLALEAYKLYNEFAWTIYKHISADLRMKRRYLTYQIYIALLKFDFFFCLGFLIQFVIIVQGRNDIERWVTAAAIPVAIIIMFAAFWFTRRENLVGTIAVILFYFGGLGYFCYKLVRMYMEATDDPYLAARKELATFAVLTIALLICTIVVGCMCAHNYRKGLKPYLMHTNTNAVVSPNRTDFDNEHGQPTSYNQSYYMTGQHQQSAGKPLAPTRMEID</sequence>
<proteinExistence type="predicted"/>
<dbReference type="EMBL" id="JAVRRJ010000001">
    <property type="protein sequence ID" value="KAK5091619.1"/>
    <property type="molecule type" value="Genomic_DNA"/>
</dbReference>
<feature type="transmembrane region" description="Helical" evidence="1">
    <location>
        <begin position="131"/>
        <end position="154"/>
    </location>
</feature>
<gene>
    <name evidence="2" type="ORF">LTR05_001804</name>
</gene>
<name>A0AAN7TEZ1_9EURO</name>
<feature type="transmembrane region" description="Helical" evidence="1">
    <location>
        <begin position="279"/>
        <end position="302"/>
    </location>
</feature>
<dbReference type="AlphaFoldDB" id="A0AAN7TEZ1"/>
<protein>
    <submittedName>
        <fullName evidence="2">Uncharacterized protein</fullName>
    </submittedName>
</protein>
<keyword evidence="1" id="KW-0472">Membrane</keyword>
<keyword evidence="1" id="KW-0812">Transmembrane</keyword>